<dbReference type="Gene3D" id="3.40.50.2000">
    <property type="entry name" value="Glycogen Phosphorylase B"/>
    <property type="match status" value="2"/>
</dbReference>
<accession>A0ABN1K3Y1</accession>
<keyword evidence="3" id="KW-1185">Reference proteome</keyword>
<feature type="domain" description="Glycosyl transferase family 1" evidence="1">
    <location>
        <begin position="177"/>
        <end position="331"/>
    </location>
</feature>
<reference evidence="3" key="1">
    <citation type="journal article" date="2019" name="Int. J. Syst. Evol. Microbiol.">
        <title>The Global Catalogue of Microorganisms (GCM) 10K type strain sequencing project: providing services to taxonomists for standard genome sequencing and annotation.</title>
        <authorList>
            <consortium name="The Broad Institute Genomics Platform"/>
            <consortium name="The Broad Institute Genome Sequencing Center for Infectious Disease"/>
            <person name="Wu L."/>
            <person name="Ma J."/>
        </authorList>
    </citation>
    <scope>NUCLEOTIDE SEQUENCE [LARGE SCALE GENOMIC DNA]</scope>
    <source>
        <strain evidence="3">JCM 16231</strain>
    </source>
</reference>
<gene>
    <name evidence="2" type="ORF">GCM10009433_07180</name>
</gene>
<proteinExistence type="predicted"/>
<organism evidence="2 3">
    <name type="scientific">Psychroflexus lacisalsi</name>
    <dbReference type="NCBI Taxonomy" id="503928"/>
    <lineage>
        <taxon>Bacteria</taxon>
        <taxon>Pseudomonadati</taxon>
        <taxon>Bacteroidota</taxon>
        <taxon>Flavobacteriia</taxon>
        <taxon>Flavobacteriales</taxon>
        <taxon>Flavobacteriaceae</taxon>
        <taxon>Psychroflexus</taxon>
    </lineage>
</organism>
<dbReference type="PANTHER" id="PTHR12526">
    <property type="entry name" value="GLYCOSYLTRANSFERASE"/>
    <property type="match status" value="1"/>
</dbReference>
<evidence type="ECO:0000313" key="2">
    <source>
        <dbReference type="EMBL" id="GAA0754066.1"/>
    </source>
</evidence>
<dbReference type="EMBL" id="BAAAGG010000005">
    <property type="protein sequence ID" value="GAA0754066.1"/>
    <property type="molecule type" value="Genomic_DNA"/>
</dbReference>
<dbReference type="RefSeq" id="WP_224453269.1">
    <property type="nucleotide sequence ID" value="NZ_BAAAGG010000005.1"/>
</dbReference>
<dbReference type="Pfam" id="PF00534">
    <property type="entry name" value="Glycos_transf_1"/>
    <property type="match status" value="1"/>
</dbReference>
<dbReference type="InterPro" id="IPR001296">
    <property type="entry name" value="Glyco_trans_1"/>
</dbReference>
<dbReference type="Proteomes" id="UP001500185">
    <property type="component" value="Unassembled WGS sequence"/>
</dbReference>
<evidence type="ECO:0000313" key="3">
    <source>
        <dbReference type="Proteomes" id="UP001500185"/>
    </source>
</evidence>
<sequence length="354" mass="39842">MRQKLLIIAPCLSMGGMERASVNTANSLNDKEVQIVFISLFKKKHFFTLNKDIKLIEPDGFNTNSLSFLKTIQWVRNIVKTEKPNKVLAFNKFYAALTAFSLIGINIPFYISERSSPLFVWRQPLKTINRIAFWLKPPTGVIAQTYIAASYQKKYFKKSKIKVIPNILRPITLHPEIERKDIILAVGRLGDHLKGFDLLIESLSFMKNKTWELHIAGGDENAQELKELATKLGVLDRITFLGKVQNVDKVYASAGIFVIPSRSEGFPNALAEAMGAGCCCIAFDFIAGPRDMIDHGESGFIVLEENILALASKIDELIHLPTERERIGQNALGIRDKLAVDKVSKKILNFIFFN</sequence>
<protein>
    <submittedName>
        <fullName evidence="2">Glycosyltransferase family 4 protein</fullName>
    </submittedName>
</protein>
<comment type="caution">
    <text evidence="2">The sequence shown here is derived from an EMBL/GenBank/DDBJ whole genome shotgun (WGS) entry which is preliminary data.</text>
</comment>
<evidence type="ECO:0000259" key="1">
    <source>
        <dbReference type="Pfam" id="PF00534"/>
    </source>
</evidence>
<dbReference type="PANTHER" id="PTHR12526:SF630">
    <property type="entry name" value="GLYCOSYLTRANSFERASE"/>
    <property type="match status" value="1"/>
</dbReference>
<name>A0ABN1K3Y1_9FLAO</name>
<dbReference type="SUPFAM" id="SSF53756">
    <property type="entry name" value="UDP-Glycosyltransferase/glycogen phosphorylase"/>
    <property type="match status" value="1"/>
</dbReference>